<dbReference type="InterPro" id="IPR026575">
    <property type="entry name" value="GpdQ/CpdA-like"/>
</dbReference>
<dbReference type="RefSeq" id="WP_094856846.1">
    <property type="nucleotide sequence ID" value="NZ_NEVM01000005.1"/>
</dbReference>
<keyword evidence="7" id="KW-1185">Reference proteome</keyword>
<organism evidence="6 7">
    <name type="scientific">Bordetella genomosp. 10</name>
    <dbReference type="NCBI Taxonomy" id="1416804"/>
    <lineage>
        <taxon>Bacteria</taxon>
        <taxon>Pseudomonadati</taxon>
        <taxon>Pseudomonadota</taxon>
        <taxon>Betaproteobacteria</taxon>
        <taxon>Burkholderiales</taxon>
        <taxon>Alcaligenaceae</taxon>
        <taxon>Bordetella</taxon>
    </lineage>
</organism>
<dbReference type="AlphaFoldDB" id="A0A261S500"/>
<dbReference type="InterPro" id="IPR029052">
    <property type="entry name" value="Metallo-depent_PP-like"/>
</dbReference>
<comment type="similarity">
    <text evidence="4">Belongs to the cyclic nucleotide phosphodiesterase class-III family.</text>
</comment>
<evidence type="ECO:0000256" key="3">
    <source>
        <dbReference type="ARBA" id="ARBA00023004"/>
    </source>
</evidence>
<dbReference type="PANTHER" id="PTHR42988:SF2">
    <property type="entry name" value="CYCLIC NUCLEOTIDE PHOSPHODIESTERASE CBUA0032-RELATED"/>
    <property type="match status" value="1"/>
</dbReference>
<dbReference type="CDD" id="cd07402">
    <property type="entry name" value="MPP_GpdQ"/>
    <property type="match status" value="1"/>
</dbReference>
<evidence type="ECO:0000256" key="1">
    <source>
        <dbReference type="ARBA" id="ARBA00022723"/>
    </source>
</evidence>
<evidence type="ECO:0000256" key="2">
    <source>
        <dbReference type="ARBA" id="ARBA00022801"/>
    </source>
</evidence>
<dbReference type="InterPro" id="IPR042283">
    <property type="entry name" value="GpdQ_catalytic"/>
</dbReference>
<keyword evidence="3" id="KW-0408">Iron</keyword>
<dbReference type="OrthoDB" id="9784378at2"/>
<dbReference type="Pfam" id="PF00149">
    <property type="entry name" value="Metallophos"/>
    <property type="match status" value="1"/>
</dbReference>
<dbReference type="SUPFAM" id="SSF56300">
    <property type="entry name" value="Metallo-dependent phosphatases"/>
    <property type="match status" value="1"/>
</dbReference>
<reference evidence="7" key="1">
    <citation type="submission" date="2017-05" db="EMBL/GenBank/DDBJ databases">
        <title>Complete and WGS of Bordetella genogroups.</title>
        <authorList>
            <person name="Spilker T."/>
            <person name="Lipuma J."/>
        </authorList>
    </citation>
    <scope>NUCLEOTIDE SEQUENCE [LARGE SCALE GENOMIC DNA]</scope>
    <source>
        <strain evidence="7">AU16122</strain>
    </source>
</reference>
<dbReference type="InterPro" id="IPR042281">
    <property type="entry name" value="GpdQ_beta-strand"/>
</dbReference>
<dbReference type="PANTHER" id="PTHR42988">
    <property type="entry name" value="PHOSPHOHYDROLASE"/>
    <property type="match status" value="1"/>
</dbReference>
<dbReference type="EMBL" id="NEVM01000005">
    <property type="protein sequence ID" value="OZI32434.1"/>
    <property type="molecule type" value="Genomic_DNA"/>
</dbReference>
<evidence type="ECO:0000313" key="6">
    <source>
        <dbReference type="EMBL" id="OZI32434.1"/>
    </source>
</evidence>
<sequence length="293" mass="31350">MTTDPGASVARALPGANPAPTTIFVQITDTHIREPGRLAYGRLDTAPYLRAAVAAIGALPQAPQAVVMTGDLSDFGRAEEYAHLAALIAPLTVPVYLIPGNHDTRAGLRQAFPRHDYLGVDGPIRYAVDIGGLRLLALDTSVPGKSHGELDDGQLRWLDEELARCAGRPAVIAMHHPPFATLIGHMDKIGLLAGAEALERIVARHAHVERIICGHVHRPIERRFGGTIASVCPSPAHQVCLDLQPDAASAWILEPPAFRVHALDPAGHLVSHLAPIGRFDGPHPFHENGKLID</sequence>
<protein>
    <submittedName>
        <fullName evidence="6">Phosphodiesterase</fullName>
    </submittedName>
</protein>
<feature type="domain" description="Calcineurin-like phosphoesterase" evidence="5">
    <location>
        <begin position="24"/>
        <end position="219"/>
    </location>
</feature>
<evidence type="ECO:0000256" key="4">
    <source>
        <dbReference type="ARBA" id="ARBA00025742"/>
    </source>
</evidence>
<keyword evidence="2" id="KW-0378">Hydrolase</keyword>
<accession>A0A261S500</accession>
<dbReference type="Gene3D" id="3.60.21.40">
    <property type="entry name" value="GpdQ, catalytic alpha/beta sandwich domain"/>
    <property type="match status" value="1"/>
</dbReference>
<dbReference type="InterPro" id="IPR004843">
    <property type="entry name" value="Calcineurin-like_PHP"/>
</dbReference>
<gene>
    <name evidence="6" type="ORF">CAL29_23005</name>
</gene>
<dbReference type="Proteomes" id="UP000216020">
    <property type="component" value="Unassembled WGS sequence"/>
</dbReference>
<keyword evidence="1" id="KW-0479">Metal-binding</keyword>
<name>A0A261S500_9BORD</name>
<dbReference type="GO" id="GO:0046872">
    <property type="term" value="F:metal ion binding"/>
    <property type="evidence" value="ECO:0007669"/>
    <property type="project" value="UniProtKB-KW"/>
</dbReference>
<evidence type="ECO:0000313" key="7">
    <source>
        <dbReference type="Proteomes" id="UP000216020"/>
    </source>
</evidence>
<evidence type="ECO:0000259" key="5">
    <source>
        <dbReference type="Pfam" id="PF00149"/>
    </source>
</evidence>
<dbReference type="GO" id="GO:0004112">
    <property type="term" value="F:cyclic-nucleotide phosphodiesterase activity"/>
    <property type="evidence" value="ECO:0007669"/>
    <property type="project" value="InterPro"/>
</dbReference>
<dbReference type="Gene3D" id="3.30.750.180">
    <property type="entry name" value="GpdQ, beta-strand dimerisation domain"/>
    <property type="match status" value="1"/>
</dbReference>
<proteinExistence type="inferred from homology"/>
<comment type="caution">
    <text evidence="6">The sequence shown here is derived from an EMBL/GenBank/DDBJ whole genome shotgun (WGS) entry which is preliminary data.</text>
</comment>
<dbReference type="InterPro" id="IPR050884">
    <property type="entry name" value="CNP_phosphodiesterase-III"/>
</dbReference>